<accession>A0AAN6DQG3</accession>
<dbReference type="Proteomes" id="UP001203852">
    <property type="component" value="Unassembled WGS sequence"/>
</dbReference>
<reference evidence="2" key="1">
    <citation type="journal article" date="2022" name="bioRxiv">
        <title>Deciphering the potential niche of two novel black yeast fungi from a biological soil crust based on their genomes, phenotypes, and melanin regulation.</title>
        <authorList>
            <consortium name="DOE Joint Genome Institute"/>
            <person name="Carr E.C."/>
            <person name="Barton Q."/>
            <person name="Grambo S."/>
            <person name="Sullivan M."/>
            <person name="Renfro C.M."/>
            <person name="Kuo A."/>
            <person name="Pangilinan J."/>
            <person name="Lipzen A."/>
            <person name="Keymanesh K."/>
            <person name="Savage E."/>
            <person name="Barry K."/>
            <person name="Grigoriev I.V."/>
            <person name="Riekhof W.R."/>
            <person name="Harris S.S."/>
        </authorList>
    </citation>
    <scope>NUCLEOTIDE SEQUENCE</scope>
    <source>
        <strain evidence="2">JF 03-4F</strain>
    </source>
</reference>
<feature type="signal peptide" evidence="1">
    <location>
        <begin position="1"/>
        <end position="19"/>
    </location>
</feature>
<sequence>MHFSRRLFLLPRSSHLSLLFALYTTNHFFIPSPQANCKMPMNDQSVRTALGYTAEEWEEILMTEWVPLVLELDPNAPSDPPEARAYVGPSELMPCC</sequence>
<evidence type="ECO:0000256" key="1">
    <source>
        <dbReference type="SAM" id="SignalP"/>
    </source>
</evidence>
<evidence type="ECO:0000313" key="3">
    <source>
        <dbReference type="Proteomes" id="UP001203852"/>
    </source>
</evidence>
<dbReference type="EMBL" id="MU404360">
    <property type="protein sequence ID" value="KAI1609454.1"/>
    <property type="molecule type" value="Genomic_DNA"/>
</dbReference>
<dbReference type="AlphaFoldDB" id="A0AAN6DQG3"/>
<feature type="chain" id="PRO_5042934434" evidence="1">
    <location>
        <begin position="20"/>
        <end position="96"/>
    </location>
</feature>
<name>A0AAN6DQG3_9EURO</name>
<comment type="caution">
    <text evidence="2">The sequence shown here is derived from an EMBL/GenBank/DDBJ whole genome shotgun (WGS) entry which is preliminary data.</text>
</comment>
<keyword evidence="3" id="KW-1185">Reference proteome</keyword>
<gene>
    <name evidence="2" type="ORF">EDD36DRAFT_446002</name>
</gene>
<organism evidence="2 3">
    <name type="scientific">Exophiala viscosa</name>
    <dbReference type="NCBI Taxonomy" id="2486360"/>
    <lineage>
        <taxon>Eukaryota</taxon>
        <taxon>Fungi</taxon>
        <taxon>Dikarya</taxon>
        <taxon>Ascomycota</taxon>
        <taxon>Pezizomycotina</taxon>
        <taxon>Eurotiomycetes</taxon>
        <taxon>Chaetothyriomycetidae</taxon>
        <taxon>Chaetothyriales</taxon>
        <taxon>Herpotrichiellaceae</taxon>
        <taxon>Exophiala</taxon>
    </lineage>
</organism>
<proteinExistence type="predicted"/>
<evidence type="ECO:0000313" key="2">
    <source>
        <dbReference type="EMBL" id="KAI1609454.1"/>
    </source>
</evidence>
<keyword evidence="1" id="KW-0732">Signal</keyword>
<protein>
    <submittedName>
        <fullName evidence="2">Uncharacterized protein</fullName>
    </submittedName>
</protein>